<keyword evidence="3" id="KW-1185">Reference proteome</keyword>
<evidence type="ECO:0000313" key="2">
    <source>
        <dbReference type="EMBL" id="BCK86063.1"/>
    </source>
</evidence>
<keyword evidence="1" id="KW-0812">Transmembrane</keyword>
<sequence>MLAFLVDAAYLVGGLLGILLLLLPFLGLLAVCVIYLMFDIIEGFRKRRGLP</sequence>
<evidence type="ECO:0000256" key="1">
    <source>
        <dbReference type="SAM" id="Phobius"/>
    </source>
</evidence>
<evidence type="ECO:0000313" key="3">
    <source>
        <dbReference type="Proteomes" id="UP000679848"/>
    </source>
</evidence>
<organism evidence="2 3">
    <name type="scientific">Pusillibacter faecalis</name>
    <dbReference type="NCBI Taxonomy" id="2714358"/>
    <lineage>
        <taxon>Bacteria</taxon>
        <taxon>Bacillati</taxon>
        <taxon>Bacillota</taxon>
        <taxon>Clostridia</taxon>
        <taxon>Eubacteriales</taxon>
        <taxon>Oscillospiraceae</taxon>
        <taxon>Pusillibacter</taxon>
    </lineage>
</organism>
<gene>
    <name evidence="2" type="ORF">MM59RIKEN_33820</name>
</gene>
<keyword evidence="1" id="KW-1133">Transmembrane helix</keyword>
<keyword evidence="1" id="KW-0472">Membrane</keyword>
<feature type="transmembrane region" description="Helical" evidence="1">
    <location>
        <begin position="12"/>
        <end position="38"/>
    </location>
</feature>
<dbReference type="RefSeq" id="WP_187031010.1">
    <property type="nucleotide sequence ID" value="NZ_AP023421.1"/>
</dbReference>
<protein>
    <submittedName>
        <fullName evidence="2">Uncharacterized protein</fullName>
    </submittedName>
</protein>
<geneLocation type="plasmid" evidence="2 3">
    <name>pMM59_01</name>
</geneLocation>
<accession>A0A830QSI0</accession>
<dbReference type="EMBL" id="AP023421">
    <property type="protein sequence ID" value="BCK86063.1"/>
    <property type="molecule type" value="Genomic_DNA"/>
</dbReference>
<dbReference type="AlphaFoldDB" id="A0A830QSI0"/>
<proteinExistence type="predicted"/>
<dbReference type="Proteomes" id="UP000679848">
    <property type="component" value="Plasmid pMM59_01"/>
</dbReference>
<keyword evidence="2" id="KW-0614">Plasmid</keyword>
<name>A0A830QSI0_9FIRM</name>
<dbReference type="KEGG" id="pfaa:MM59RIKEN_33820"/>
<reference evidence="2" key="1">
    <citation type="submission" date="2020-09" db="EMBL/GenBank/DDBJ databases">
        <title>New species isolated from human feces.</title>
        <authorList>
            <person name="Kitahara M."/>
            <person name="Shigeno Y."/>
            <person name="Shime M."/>
            <person name="Matsumoto Y."/>
            <person name="Nakamura S."/>
            <person name="Motooka D."/>
            <person name="Fukuoka S."/>
            <person name="Nishikawa H."/>
            <person name="Benno Y."/>
        </authorList>
    </citation>
    <scope>NUCLEOTIDE SEQUENCE</scope>
    <source>
        <strain evidence="2">MM59</strain>
        <plasmid evidence="2">pMM59_01</plasmid>
    </source>
</reference>